<keyword evidence="2" id="KW-1185">Reference proteome</keyword>
<organism evidence="1 2">
    <name type="scientific">Amborella trichopoda</name>
    <dbReference type="NCBI Taxonomy" id="13333"/>
    <lineage>
        <taxon>Eukaryota</taxon>
        <taxon>Viridiplantae</taxon>
        <taxon>Streptophyta</taxon>
        <taxon>Embryophyta</taxon>
        <taxon>Tracheophyta</taxon>
        <taxon>Spermatophyta</taxon>
        <taxon>Magnoliopsida</taxon>
        <taxon>Amborellales</taxon>
        <taxon>Amborellaceae</taxon>
        <taxon>Amborella</taxon>
    </lineage>
</organism>
<dbReference type="Proteomes" id="UP000017836">
    <property type="component" value="Unassembled WGS sequence"/>
</dbReference>
<sequence length="92" mass="9382">MGGDILEIFGGAGGYVVATKSRPGIVVQCFLANSLLRVGFNGLGLAALPGTPRGLAKALIGLKAPCPGPGPALLVVQARPCLAFSLRYFEKT</sequence>
<dbReference type="HOGENOM" id="CLU_2416231_0_0_1"/>
<dbReference type="Gramene" id="ERN13353">
    <property type="protein sequence ID" value="ERN13353"/>
    <property type="gene ID" value="AMTR_s00041p00121680"/>
</dbReference>
<dbReference type="AlphaFoldDB" id="W1PYG7"/>
<dbReference type="EMBL" id="KI392588">
    <property type="protein sequence ID" value="ERN13353.1"/>
    <property type="molecule type" value="Genomic_DNA"/>
</dbReference>
<proteinExistence type="predicted"/>
<accession>W1PYG7</accession>
<name>W1PYG7_AMBTC</name>
<protein>
    <submittedName>
        <fullName evidence="1">Uncharacterized protein</fullName>
    </submittedName>
</protein>
<reference evidence="2" key="1">
    <citation type="journal article" date="2013" name="Science">
        <title>The Amborella genome and the evolution of flowering plants.</title>
        <authorList>
            <consortium name="Amborella Genome Project"/>
        </authorList>
    </citation>
    <scope>NUCLEOTIDE SEQUENCE [LARGE SCALE GENOMIC DNA]</scope>
</reference>
<gene>
    <name evidence="1" type="ORF">AMTR_s00041p00121680</name>
</gene>
<evidence type="ECO:0000313" key="1">
    <source>
        <dbReference type="EMBL" id="ERN13353.1"/>
    </source>
</evidence>
<evidence type="ECO:0000313" key="2">
    <source>
        <dbReference type="Proteomes" id="UP000017836"/>
    </source>
</evidence>